<keyword evidence="1" id="KW-0732">Signal</keyword>
<dbReference type="STRING" id="1392877.SAMN05216221_1097"/>
<dbReference type="Proteomes" id="UP000243359">
    <property type="component" value="Chromosome I"/>
</dbReference>
<dbReference type="AlphaFoldDB" id="A0A1H1PJC6"/>
<dbReference type="RefSeq" id="WP_090347978.1">
    <property type="nucleotide sequence ID" value="NZ_LT629751.1"/>
</dbReference>
<proteinExistence type="predicted"/>
<accession>A0A1H1PJC6</accession>
<evidence type="ECO:0000313" key="3">
    <source>
        <dbReference type="Proteomes" id="UP000243359"/>
    </source>
</evidence>
<feature type="signal peptide" evidence="1">
    <location>
        <begin position="1"/>
        <end position="23"/>
    </location>
</feature>
<name>A0A1H1PJC6_9PSED</name>
<dbReference type="EMBL" id="LT629751">
    <property type="protein sequence ID" value="SDS11165.1"/>
    <property type="molecule type" value="Genomic_DNA"/>
</dbReference>
<evidence type="ECO:0008006" key="4">
    <source>
        <dbReference type="Google" id="ProtNLM"/>
    </source>
</evidence>
<reference evidence="3" key="1">
    <citation type="submission" date="2016-10" db="EMBL/GenBank/DDBJ databases">
        <authorList>
            <person name="Varghese N."/>
            <person name="Submissions S."/>
        </authorList>
    </citation>
    <scope>NUCLEOTIDE SEQUENCE [LARGE SCALE GENOMIC DNA]</scope>
    <source>
        <strain evidence="3">KCTC 32247</strain>
    </source>
</reference>
<dbReference type="CDD" id="cd16329">
    <property type="entry name" value="LolA_like"/>
    <property type="match status" value="1"/>
</dbReference>
<dbReference type="Pfam" id="PF07044">
    <property type="entry name" value="DUF1329"/>
    <property type="match status" value="1"/>
</dbReference>
<gene>
    <name evidence="2" type="ORF">SAMN05216221_1097</name>
</gene>
<dbReference type="InterPro" id="IPR010752">
    <property type="entry name" value="DUF1329"/>
</dbReference>
<dbReference type="OrthoDB" id="178023at2"/>
<organism evidence="2 3">
    <name type="scientific">Pseudomonas oryzae</name>
    <dbReference type="NCBI Taxonomy" id="1392877"/>
    <lineage>
        <taxon>Bacteria</taxon>
        <taxon>Pseudomonadati</taxon>
        <taxon>Pseudomonadota</taxon>
        <taxon>Gammaproteobacteria</taxon>
        <taxon>Pseudomonadales</taxon>
        <taxon>Pseudomonadaceae</taxon>
        <taxon>Pseudomonas</taxon>
    </lineage>
</organism>
<protein>
    <recommendedName>
        <fullName evidence="4">DUF1329 domain-containing protein</fullName>
    </recommendedName>
</protein>
<dbReference type="Gene3D" id="2.50.20.10">
    <property type="entry name" value="Lipoprotein localisation LolA/LolB/LppX"/>
    <property type="match status" value="1"/>
</dbReference>
<evidence type="ECO:0000313" key="2">
    <source>
        <dbReference type="EMBL" id="SDS11165.1"/>
    </source>
</evidence>
<feature type="chain" id="PRO_5009256625" description="DUF1329 domain-containing protein" evidence="1">
    <location>
        <begin position="24"/>
        <end position="451"/>
    </location>
</feature>
<sequence length="451" mass="49792">MYRKTTLGMALAVAVLGSPAVQAAVSAEEAARLTDGTLTPLGGERAGNADGSIPAWQGGLTQAPSGPMLGDIPVDLFPGEQPLYRVSAANMAAYDALLSDGTRELLRKYPDSFHLDVYPTHRTAAAPQAVYANVAQNAVRCGIRDGWDTIKGCIGGIPFPIPGQGVEVMWNHLLRVEAPSIEYRFRNIVGSADGSHTLATRNEIAFQYPPYYQDARPEDWSGEYAMFRYLTVEPPYKSGEALVARDSINGKYPRQAWQYLVGQRRVRRAPTVSYDTPDFVSSGANYFDEVQGFFGALDRYDWRLVGKRELLIPYNTNGLLAVSADAALDRHHLDPDHLRWEKHRVWEVEASLAQGRRHAVPKRRYYIDEDSWAIALVDGYDKDGRLWRTTQGIPYVVPAIPATLLRTAVVFNLEGGTMSVVQMLNGEDFRVVPPKPESYFTGAAVAGDGVR</sequence>
<evidence type="ECO:0000256" key="1">
    <source>
        <dbReference type="SAM" id="SignalP"/>
    </source>
</evidence>
<keyword evidence="3" id="KW-1185">Reference proteome</keyword>